<feature type="transmembrane region" description="Helical" evidence="7">
    <location>
        <begin position="526"/>
        <end position="546"/>
    </location>
</feature>
<dbReference type="Gene3D" id="1.20.1250.20">
    <property type="entry name" value="MFS general substrate transporter like domains"/>
    <property type="match status" value="1"/>
</dbReference>
<evidence type="ECO:0000256" key="5">
    <source>
        <dbReference type="ARBA" id="ARBA00022989"/>
    </source>
</evidence>
<dbReference type="Gene3D" id="1.20.1720.10">
    <property type="entry name" value="Multidrug resistance protein D"/>
    <property type="match status" value="1"/>
</dbReference>
<evidence type="ECO:0000256" key="1">
    <source>
        <dbReference type="ARBA" id="ARBA00004651"/>
    </source>
</evidence>
<feature type="transmembrane region" description="Helical" evidence="7">
    <location>
        <begin position="143"/>
        <end position="165"/>
    </location>
</feature>
<sequence>MNGGGRTGTPGPGVAGALFLPLAVQNFLMVYNSTAMNVAMSAIVADLQTTLTAVQSAISLYSLVIAAFLITSSKLGGRLGYRRTFVLGAEIFGLGTLITAVGPSIVFMLVGWSLLQGIGVALMIPAMLALLTDALTGATRTRALSTIGTVGGVAAAAGPIVGGVITSFLSWRVSFLMGTVVTVVVLLLMRRVAEPGRRSVPAEDRRFDVLGAVLSATGFGLLVVGTLLAGRYGLVRARQDFEVLGYTVLERGGVSPVLVLGGAGLVVLVAFAAWERHLVTNGRDPLVRIAVLRNRTTRAGSETLAMQALVTAGVLFLVPVFLQTTLGFDALWSGLAMLPVTLGLIVAASAAARLVAGRRMTHRTAQLWSFLFMIAGCVAVAAMFDPRETGQTATGLALAPGLFLLGVGQGMTMTLTDLIQSTPPAEEVSDVTGLSRSINYLGSSLGVALAGAFLTTALVSSFQSGVDDSAVLNAAEKQLVQQTVDQQVQVTALSDDQVGANLAARGVGGPAADELVRINADARNRALTFAVGAMAVMSTVGYVVALRLPRVPARRR</sequence>
<keyword evidence="3" id="KW-1003">Cell membrane</keyword>
<feature type="transmembrane region" description="Helical" evidence="7">
    <location>
        <begin position="396"/>
        <end position="419"/>
    </location>
</feature>
<dbReference type="Pfam" id="PF07690">
    <property type="entry name" value="MFS_1"/>
    <property type="match status" value="1"/>
</dbReference>
<evidence type="ECO:0000259" key="8">
    <source>
        <dbReference type="PROSITE" id="PS50850"/>
    </source>
</evidence>
<dbReference type="PRINTS" id="PR01036">
    <property type="entry name" value="TCRTETB"/>
</dbReference>
<evidence type="ECO:0000256" key="3">
    <source>
        <dbReference type="ARBA" id="ARBA00022475"/>
    </source>
</evidence>
<dbReference type="SUPFAM" id="SSF103473">
    <property type="entry name" value="MFS general substrate transporter"/>
    <property type="match status" value="1"/>
</dbReference>
<dbReference type="EMBL" id="BLAH01000089">
    <property type="protein sequence ID" value="GES37956.1"/>
    <property type="molecule type" value="Genomic_DNA"/>
</dbReference>
<protein>
    <submittedName>
        <fullName evidence="9">Transmembrane efflux protein</fullName>
    </submittedName>
</protein>
<feature type="transmembrane region" description="Helical" evidence="7">
    <location>
        <begin position="334"/>
        <end position="355"/>
    </location>
</feature>
<evidence type="ECO:0000313" key="9">
    <source>
        <dbReference type="EMBL" id="GES37956.1"/>
    </source>
</evidence>
<feature type="transmembrane region" description="Helical" evidence="7">
    <location>
        <begin position="367"/>
        <end position="384"/>
    </location>
</feature>
<feature type="transmembrane region" description="Helical" evidence="7">
    <location>
        <begin position="440"/>
        <end position="462"/>
    </location>
</feature>
<dbReference type="InterPro" id="IPR011701">
    <property type="entry name" value="MFS"/>
</dbReference>
<feature type="transmembrane region" description="Helical" evidence="7">
    <location>
        <begin position="171"/>
        <end position="189"/>
    </location>
</feature>
<dbReference type="PROSITE" id="PS50850">
    <property type="entry name" value="MFS"/>
    <property type="match status" value="1"/>
</dbReference>
<keyword evidence="2" id="KW-0813">Transport</keyword>
<feature type="transmembrane region" description="Helical" evidence="7">
    <location>
        <begin position="254"/>
        <end position="274"/>
    </location>
</feature>
<evidence type="ECO:0000313" key="10">
    <source>
        <dbReference type="Proteomes" id="UP000325466"/>
    </source>
</evidence>
<proteinExistence type="predicted"/>
<organism evidence="9 10">
    <name type="scientific">Rhodococcus aetherivorans</name>
    <dbReference type="NCBI Taxonomy" id="191292"/>
    <lineage>
        <taxon>Bacteria</taxon>
        <taxon>Bacillati</taxon>
        <taxon>Actinomycetota</taxon>
        <taxon>Actinomycetes</taxon>
        <taxon>Mycobacteriales</taxon>
        <taxon>Nocardiaceae</taxon>
        <taxon>Rhodococcus</taxon>
    </lineage>
</organism>
<keyword evidence="4 7" id="KW-0812">Transmembrane</keyword>
<name>A0ABQ0YN21_9NOCA</name>
<dbReference type="PANTHER" id="PTHR42718:SF46">
    <property type="entry name" value="BLR6921 PROTEIN"/>
    <property type="match status" value="1"/>
</dbReference>
<feature type="domain" description="Major facilitator superfamily (MFS) profile" evidence="8">
    <location>
        <begin position="18"/>
        <end position="550"/>
    </location>
</feature>
<accession>A0ABQ0YN21</accession>
<evidence type="ECO:0000256" key="7">
    <source>
        <dbReference type="SAM" id="Phobius"/>
    </source>
</evidence>
<evidence type="ECO:0000256" key="6">
    <source>
        <dbReference type="ARBA" id="ARBA00023136"/>
    </source>
</evidence>
<feature type="transmembrane region" description="Helical" evidence="7">
    <location>
        <begin position="303"/>
        <end position="322"/>
    </location>
</feature>
<evidence type="ECO:0000256" key="2">
    <source>
        <dbReference type="ARBA" id="ARBA00022448"/>
    </source>
</evidence>
<dbReference type="PANTHER" id="PTHR42718">
    <property type="entry name" value="MAJOR FACILITATOR SUPERFAMILY MULTIDRUG TRANSPORTER MFSC"/>
    <property type="match status" value="1"/>
</dbReference>
<gene>
    <name evidence="9" type="ORF">RAJCM14343_3216</name>
</gene>
<dbReference type="InterPro" id="IPR020846">
    <property type="entry name" value="MFS_dom"/>
</dbReference>
<keyword evidence="6 7" id="KW-0472">Membrane</keyword>
<evidence type="ECO:0000256" key="4">
    <source>
        <dbReference type="ARBA" id="ARBA00022692"/>
    </source>
</evidence>
<reference evidence="9 10" key="1">
    <citation type="journal article" date="2018" name="Biodegradation">
        <title>1,4-Dioxane degradation characteristics of Rhodococcus aetherivorans JCM 14343.</title>
        <authorList>
            <person name="Inoue D."/>
            <person name="Tsunoda T."/>
            <person name="Yamamoto N."/>
            <person name="Ike M."/>
            <person name="Sei K."/>
        </authorList>
    </citation>
    <scope>NUCLEOTIDE SEQUENCE [LARGE SCALE GENOMIC DNA]</scope>
    <source>
        <strain evidence="9 10">JCM 14343</strain>
    </source>
</reference>
<dbReference type="CDD" id="cd17321">
    <property type="entry name" value="MFS_MMR_MDR_like"/>
    <property type="match status" value="1"/>
</dbReference>
<feature type="transmembrane region" description="Helical" evidence="7">
    <location>
        <begin position="209"/>
        <end position="234"/>
    </location>
</feature>
<feature type="transmembrane region" description="Helical" evidence="7">
    <location>
        <begin position="12"/>
        <end position="31"/>
    </location>
</feature>
<feature type="transmembrane region" description="Helical" evidence="7">
    <location>
        <begin position="51"/>
        <end position="72"/>
    </location>
</feature>
<keyword evidence="10" id="KW-1185">Reference proteome</keyword>
<dbReference type="Proteomes" id="UP000325466">
    <property type="component" value="Unassembled WGS sequence"/>
</dbReference>
<comment type="subcellular location">
    <subcellularLocation>
        <location evidence="1">Cell membrane</location>
        <topology evidence="1">Multi-pass membrane protein</topology>
    </subcellularLocation>
</comment>
<dbReference type="RefSeq" id="WP_051446114.1">
    <property type="nucleotide sequence ID" value="NZ_BAAAYP010000024.1"/>
</dbReference>
<feature type="transmembrane region" description="Helical" evidence="7">
    <location>
        <begin position="112"/>
        <end position="131"/>
    </location>
</feature>
<dbReference type="InterPro" id="IPR036259">
    <property type="entry name" value="MFS_trans_sf"/>
</dbReference>
<feature type="transmembrane region" description="Helical" evidence="7">
    <location>
        <begin position="84"/>
        <end position="106"/>
    </location>
</feature>
<comment type="caution">
    <text evidence="9">The sequence shown here is derived from an EMBL/GenBank/DDBJ whole genome shotgun (WGS) entry which is preliminary data.</text>
</comment>
<keyword evidence="5 7" id="KW-1133">Transmembrane helix</keyword>